<dbReference type="Proteomes" id="UP000729290">
    <property type="component" value="Unassembled WGS sequence"/>
</dbReference>
<evidence type="ECO:0000259" key="4">
    <source>
        <dbReference type="PROSITE" id="PS50943"/>
    </source>
</evidence>
<reference evidence="5 6" key="1">
    <citation type="journal article" date="2021" name="Sci. Rep.">
        <title>The distribution of antibiotic resistance genes in chicken gut microbiota commensals.</title>
        <authorList>
            <person name="Juricova H."/>
            <person name="Matiasovicova J."/>
            <person name="Kubasova T."/>
            <person name="Cejkova D."/>
            <person name="Rychlik I."/>
        </authorList>
    </citation>
    <scope>NUCLEOTIDE SEQUENCE [LARGE SCALE GENOMIC DNA]</scope>
    <source>
        <strain evidence="5 6">An431b</strain>
    </source>
</reference>
<keyword evidence="6" id="KW-1185">Reference proteome</keyword>
<dbReference type="Pfam" id="PF01381">
    <property type="entry name" value="HTH_3"/>
    <property type="match status" value="1"/>
</dbReference>
<dbReference type="InterPro" id="IPR010982">
    <property type="entry name" value="Lambda_DNA-bd_dom_sf"/>
</dbReference>
<dbReference type="InterPro" id="IPR011051">
    <property type="entry name" value="RmlC_Cupin_sf"/>
</dbReference>
<evidence type="ECO:0000313" key="6">
    <source>
        <dbReference type="Proteomes" id="UP000729290"/>
    </source>
</evidence>
<dbReference type="InterPro" id="IPR013096">
    <property type="entry name" value="Cupin_2"/>
</dbReference>
<gene>
    <name evidence="5" type="ORF">H9X83_01375</name>
</gene>
<dbReference type="EMBL" id="JACSNV010000001">
    <property type="protein sequence ID" value="MBM6876813.1"/>
    <property type="molecule type" value="Genomic_DNA"/>
</dbReference>
<dbReference type="CDD" id="cd00093">
    <property type="entry name" value="HTH_XRE"/>
    <property type="match status" value="1"/>
</dbReference>
<dbReference type="SUPFAM" id="SSF51182">
    <property type="entry name" value="RmlC-like cupins"/>
    <property type="match status" value="1"/>
</dbReference>
<dbReference type="Pfam" id="PF07883">
    <property type="entry name" value="Cupin_2"/>
    <property type="match status" value="1"/>
</dbReference>
<evidence type="ECO:0000256" key="2">
    <source>
        <dbReference type="ARBA" id="ARBA00023125"/>
    </source>
</evidence>
<dbReference type="RefSeq" id="WP_205132280.1">
    <property type="nucleotide sequence ID" value="NZ_JACSNT010000001.1"/>
</dbReference>
<sequence>MDEMSRLIAENLRKIRKEKKWSLDSVSEMTGVSKSMLGQIERGESSPTIATLWKIATGLHISFTGLLEQSEEEAQIIRKTEITPLISDGGHFRLYPFFPALQDRPFEMLDIELDPGSCSVSEAHEEGTEEFILVYEGVFLLETDGKEHRVEAGNGIRFYAHRPHVYKNGAEGRTRICMLIYYKK</sequence>
<evidence type="ECO:0000313" key="5">
    <source>
        <dbReference type="EMBL" id="MBM6876813.1"/>
    </source>
</evidence>
<dbReference type="InterPro" id="IPR001387">
    <property type="entry name" value="Cro/C1-type_HTH"/>
</dbReference>
<name>A0ABS2G7R8_9FIRM</name>
<dbReference type="PANTHER" id="PTHR46797:SF23">
    <property type="entry name" value="HTH-TYPE TRANSCRIPTIONAL REGULATOR SUTR"/>
    <property type="match status" value="1"/>
</dbReference>
<dbReference type="SMART" id="SM00530">
    <property type="entry name" value="HTH_XRE"/>
    <property type="match status" value="1"/>
</dbReference>
<dbReference type="Gene3D" id="2.60.120.10">
    <property type="entry name" value="Jelly Rolls"/>
    <property type="match status" value="1"/>
</dbReference>
<feature type="domain" description="HTH cro/C1-type" evidence="4">
    <location>
        <begin position="12"/>
        <end position="66"/>
    </location>
</feature>
<keyword evidence="1" id="KW-0805">Transcription regulation</keyword>
<dbReference type="InterPro" id="IPR014710">
    <property type="entry name" value="RmlC-like_jellyroll"/>
</dbReference>
<organism evidence="5 6">
    <name type="scientific">Anaerotignum lactatifermentans</name>
    <dbReference type="NCBI Taxonomy" id="160404"/>
    <lineage>
        <taxon>Bacteria</taxon>
        <taxon>Bacillati</taxon>
        <taxon>Bacillota</taxon>
        <taxon>Clostridia</taxon>
        <taxon>Lachnospirales</taxon>
        <taxon>Anaerotignaceae</taxon>
        <taxon>Anaerotignum</taxon>
    </lineage>
</organism>
<dbReference type="PANTHER" id="PTHR46797">
    <property type="entry name" value="HTH-TYPE TRANSCRIPTIONAL REGULATOR"/>
    <property type="match status" value="1"/>
</dbReference>
<dbReference type="PROSITE" id="PS50943">
    <property type="entry name" value="HTH_CROC1"/>
    <property type="match status" value="1"/>
</dbReference>
<dbReference type="InterPro" id="IPR050807">
    <property type="entry name" value="TransReg_Diox_bact_type"/>
</dbReference>
<keyword evidence="3" id="KW-0804">Transcription</keyword>
<dbReference type="SUPFAM" id="SSF47413">
    <property type="entry name" value="lambda repressor-like DNA-binding domains"/>
    <property type="match status" value="1"/>
</dbReference>
<dbReference type="CDD" id="cd02209">
    <property type="entry name" value="cupin_XRE_C"/>
    <property type="match status" value="1"/>
</dbReference>
<evidence type="ECO:0000256" key="3">
    <source>
        <dbReference type="ARBA" id="ARBA00023163"/>
    </source>
</evidence>
<evidence type="ECO:0000256" key="1">
    <source>
        <dbReference type="ARBA" id="ARBA00023015"/>
    </source>
</evidence>
<protein>
    <submittedName>
        <fullName evidence="5">Helix-turn-helix transcriptional regulator</fullName>
    </submittedName>
</protein>
<proteinExistence type="predicted"/>
<comment type="caution">
    <text evidence="5">The sequence shown here is derived from an EMBL/GenBank/DDBJ whole genome shotgun (WGS) entry which is preliminary data.</text>
</comment>
<dbReference type="Gene3D" id="1.10.260.40">
    <property type="entry name" value="lambda repressor-like DNA-binding domains"/>
    <property type="match status" value="1"/>
</dbReference>
<accession>A0ABS2G7R8</accession>
<keyword evidence="2" id="KW-0238">DNA-binding</keyword>